<proteinExistence type="predicted"/>
<comment type="caution">
    <text evidence="1">The sequence shown here is derived from an EMBL/GenBank/DDBJ whole genome shotgun (WGS) entry which is preliminary data.</text>
</comment>
<gene>
    <name evidence="1" type="ORF">KC614_01235</name>
</gene>
<evidence type="ECO:0000313" key="1">
    <source>
        <dbReference type="EMBL" id="MCA9391811.1"/>
    </source>
</evidence>
<name>A0A955RQN2_UNCKA</name>
<accession>A0A955RQN2</accession>
<dbReference type="AlphaFoldDB" id="A0A955RQN2"/>
<dbReference type="Proteomes" id="UP000751518">
    <property type="component" value="Unassembled WGS sequence"/>
</dbReference>
<reference evidence="1" key="1">
    <citation type="submission" date="2020-04" db="EMBL/GenBank/DDBJ databases">
        <authorList>
            <person name="Zhang T."/>
        </authorList>
    </citation>
    <scope>NUCLEOTIDE SEQUENCE</scope>
    <source>
        <strain evidence="1">HKST-UBA03</strain>
    </source>
</reference>
<protein>
    <submittedName>
        <fullName evidence="1">Uncharacterized protein</fullName>
    </submittedName>
</protein>
<organism evidence="1 2">
    <name type="scientific">candidate division WWE3 bacterium</name>
    <dbReference type="NCBI Taxonomy" id="2053526"/>
    <lineage>
        <taxon>Bacteria</taxon>
        <taxon>Katanobacteria</taxon>
    </lineage>
</organism>
<dbReference type="EMBL" id="JAGQKZ010000006">
    <property type="protein sequence ID" value="MCA9391811.1"/>
    <property type="molecule type" value="Genomic_DNA"/>
</dbReference>
<reference evidence="1" key="2">
    <citation type="journal article" date="2021" name="Microbiome">
        <title>Successional dynamics and alternative stable states in a saline activated sludge microbial community over 9 years.</title>
        <authorList>
            <person name="Wang Y."/>
            <person name="Ye J."/>
            <person name="Ju F."/>
            <person name="Liu L."/>
            <person name="Boyd J.A."/>
            <person name="Deng Y."/>
            <person name="Parks D.H."/>
            <person name="Jiang X."/>
            <person name="Yin X."/>
            <person name="Woodcroft B.J."/>
            <person name="Tyson G.W."/>
            <person name="Hugenholtz P."/>
            <person name="Polz M.F."/>
            <person name="Zhang T."/>
        </authorList>
    </citation>
    <scope>NUCLEOTIDE SEQUENCE</scope>
    <source>
        <strain evidence="1">HKST-UBA03</strain>
    </source>
</reference>
<evidence type="ECO:0000313" key="2">
    <source>
        <dbReference type="Proteomes" id="UP000751518"/>
    </source>
</evidence>
<sequence length="137" mass="14830">MRQKMATKQEGFASLFLVLVIGVATLLMAQNAILTGISESQMGFYFSQGGEAFNVAESCLEETIQRIRFDSNYGIGAGTIPLSTSDGTCEIDVTDPAPNQRDIVVLGSNGLGYKKIAVNITVNNSDITLNTWEERDD</sequence>